<dbReference type="Pfam" id="PF00440">
    <property type="entry name" value="TetR_N"/>
    <property type="match status" value="1"/>
</dbReference>
<protein>
    <submittedName>
        <fullName evidence="4">TetR family transcriptional regulator</fullName>
    </submittedName>
</protein>
<dbReference type="PANTHER" id="PTHR30055:SF235">
    <property type="entry name" value="TRANSCRIPTIONAL REGULATORY PROTEIN"/>
    <property type="match status" value="1"/>
</dbReference>
<evidence type="ECO:0000313" key="5">
    <source>
        <dbReference type="Proteomes" id="UP001595443"/>
    </source>
</evidence>
<evidence type="ECO:0000256" key="1">
    <source>
        <dbReference type="ARBA" id="ARBA00023125"/>
    </source>
</evidence>
<dbReference type="SUPFAM" id="SSF48498">
    <property type="entry name" value="Tetracyclin repressor-like, C-terminal domain"/>
    <property type="match status" value="1"/>
</dbReference>
<reference evidence="5" key="1">
    <citation type="journal article" date="2019" name="Int. J. Syst. Evol. Microbiol.">
        <title>The Global Catalogue of Microorganisms (GCM) 10K type strain sequencing project: providing services to taxonomists for standard genome sequencing and annotation.</title>
        <authorList>
            <consortium name="The Broad Institute Genomics Platform"/>
            <consortium name="The Broad Institute Genome Sequencing Center for Infectious Disease"/>
            <person name="Wu L."/>
            <person name="Ma J."/>
        </authorList>
    </citation>
    <scope>NUCLEOTIDE SEQUENCE [LARGE SCALE GENOMIC DNA]</scope>
    <source>
        <strain evidence="5">KCTC 62192</strain>
    </source>
</reference>
<dbReference type="InterPro" id="IPR041586">
    <property type="entry name" value="PsrA_TetR_C"/>
</dbReference>
<dbReference type="PANTHER" id="PTHR30055">
    <property type="entry name" value="HTH-TYPE TRANSCRIPTIONAL REGULATOR RUTR"/>
    <property type="match status" value="1"/>
</dbReference>
<name>A0ABV7AKN0_9RHOB</name>
<dbReference type="InterPro" id="IPR036271">
    <property type="entry name" value="Tet_transcr_reg_TetR-rel_C_sf"/>
</dbReference>
<dbReference type="Proteomes" id="UP001595443">
    <property type="component" value="Unassembled WGS sequence"/>
</dbReference>
<dbReference type="Pfam" id="PF17939">
    <property type="entry name" value="TetR_C_30"/>
    <property type="match status" value="1"/>
</dbReference>
<evidence type="ECO:0000259" key="3">
    <source>
        <dbReference type="PROSITE" id="PS50977"/>
    </source>
</evidence>
<sequence length="226" mass="24199">MFAAKKDPARRKRAPSQRSIETGQRIFDAAERLFAERGFEGTSVRDIAALSDVTPALVSFHGGSKQALFEAIIERRAGALSRMRLERLAAAQAAGRVELRTVLECFVLPLLEKAQGGDPQWLAYARLVAIVSADAQWAALTRRCFDPTVAEFSHAISTLCPQAEAAEIAAGLVFTVAAMLSLCTAQWRVAALTGQDDGGAGDPALNDRLIRYCEAGMTALIGPPQG</sequence>
<dbReference type="RefSeq" id="WP_377834272.1">
    <property type="nucleotide sequence ID" value="NZ_JBHRSK010000014.1"/>
</dbReference>
<accession>A0ABV7AKN0</accession>
<gene>
    <name evidence="4" type="ORF">ACFOES_15790</name>
</gene>
<dbReference type="PRINTS" id="PR00455">
    <property type="entry name" value="HTHTETR"/>
</dbReference>
<keyword evidence="5" id="KW-1185">Reference proteome</keyword>
<feature type="domain" description="HTH tetR-type" evidence="3">
    <location>
        <begin position="20"/>
        <end position="80"/>
    </location>
</feature>
<evidence type="ECO:0000256" key="2">
    <source>
        <dbReference type="PROSITE-ProRule" id="PRU00335"/>
    </source>
</evidence>
<dbReference type="InterPro" id="IPR001647">
    <property type="entry name" value="HTH_TetR"/>
</dbReference>
<comment type="caution">
    <text evidence="4">The sequence shown here is derived from an EMBL/GenBank/DDBJ whole genome shotgun (WGS) entry which is preliminary data.</text>
</comment>
<dbReference type="EMBL" id="JBHRSK010000014">
    <property type="protein sequence ID" value="MFC2969562.1"/>
    <property type="molecule type" value="Genomic_DNA"/>
</dbReference>
<dbReference type="PROSITE" id="PS50977">
    <property type="entry name" value="HTH_TETR_2"/>
    <property type="match status" value="1"/>
</dbReference>
<dbReference type="SUPFAM" id="SSF46689">
    <property type="entry name" value="Homeodomain-like"/>
    <property type="match status" value="1"/>
</dbReference>
<evidence type="ECO:0000313" key="4">
    <source>
        <dbReference type="EMBL" id="MFC2969562.1"/>
    </source>
</evidence>
<keyword evidence="1 2" id="KW-0238">DNA-binding</keyword>
<feature type="DNA-binding region" description="H-T-H motif" evidence="2">
    <location>
        <begin position="43"/>
        <end position="62"/>
    </location>
</feature>
<organism evidence="4 5">
    <name type="scientific">Acidimangrovimonas pyrenivorans</name>
    <dbReference type="NCBI Taxonomy" id="2030798"/>
    <lineage>
        <taxon>Bacteria</taxon>
        <taxon>Pseudomonadati</taxon>
        <taxon>Pseudomonadota</taxon>
        <taxon>Alphaproteobacteria</taxon>
        <taxon>Rhodobacterales</taxon>
        <taxon>Paracoccaceae</taxon>
        <taxon>Acidimangrovimonas</taxon>
    </lineage>
</organism>
<dbReference type="InterPro" id="IPR050109">
    <property type="entry name" value="HTH-type_TetR-like_transc_reg"/>
</dbReference>
<proteinExistence type="predicted"/>
<dbReference type="InterPro" id="IPR009057">
    <property type="entry name" value="Homeodomain-like_sf"/>
</dbReference>
<dbReference type="Gene3D" id="1.10.357.10">
    <property type="entry name" value="Tetracycline Repressor, domain 2"/>
    <property type="match status" value="1"/>
</dbReference>